<proteinExistence type="predicted"/>
<dbReference type="CDD" id="cd15482">
    <property type="entry name" value="Sialidase_non-viral"/>
    <property type="match status" value="1"/>
</dbReference>
<evidence type="ECO:0000256" key="1">
    <source>
        <dbReference type="SAM" id="SignalP"/>
    </source>
</evidence>
<keyword evidence="1" id="KW-0732">Signal</keyword>
<organism evidence="3">
    <name type="scientific">Paramoeba aestuarina</name>
    <dbReference type="NCBI Taxonomy" id="180227"/>
    <lineage>
        <taxon>Eukaryota</taxon>
        <taxon>Amoebozoa</taxon>
        <taxon>Discosea</taxon>
        <taxon>Flabellinia</taxon>
        <taxon>Dactylopodida</taxon>
        <taxon>Paramoebidae</taxon>
        <taxon>Paramoeba</taxon>
    </lineage>
</organism>
<dbReference type="Gene3D" id="2.120.10.10">
    <property type="match status" value="1"/>
</dbReference>
<dbReference type="PANTHER" id="PTHR10628:SF30">
    <property type="entry name" value="EXO-ALPHA-SIALIDASE"/>
    <property type="match status" value="1"/>
</dbReference>
<dbReference type="InterPro" id="IPR011040">
    <property type="entry name" value="Sialidase"/>
</dbReference>
<evidence type="ECO:0000313" key="3">
    <source>
        <dbReference type="EMBL" id="CAE2335064.1"/>
    </source>
</evidence>
<evidence type="ECO:0000259" key="2">
    <source>
        <dbReference type="Pfam" id="PF13088"/>
    </source>
</evidence>
<dbReference type="AlphaFoldDB" id="A0A7S4PH87"/>
<dbReference type="GO" id="GO:0016020">
    <property type="term" value="C:membrane"/>
    <property type="evidence" value="ECO:0007669"/>
    <property type="project" value="TreeGrafter"/>
</dbReference>
<dbReference type="InterPro" id="IPR036278">
    <property type="entry name" value="Sialidase_sf"/>
</dbReference>
<dbReference type="GO" id="GO:0006689">
    <property type="term" value="P:ganglioside catabolic process"/>
    <property type="evidence" value="ECO:0007669"/>
    <property type="project" value="TreeGrafter"/>
</dbReference>
<gene>
    <name evidence="3" type="ORF">NAES01612_LOCUS23814</name>
</gene>
<dbReference type="GO" id="GO:0005737">
    <property type="term" value="C:cytoplasm"/>
    <property type="evidence" value="ECO:0007669"/>
    <property type="project" value="TreeGrafter"/>
</dbReference>
<protein>
    <recommendedName>
        <fullName evidence="2">Sialidase domain-containing protein</fullName>
    </recommendedName>
</protein>
<dbReference type="PANTHER" id="PTHR10628">
    <property type="entry name" value="SIALIDASE"/>
    <property type="match status" value="1"/>
</dbReference>
<name>A0A7S4PH87_9EUKA</name>
<sequence length="375" mass="41678">MLLLLFFFSSISFISPSLLPTGEEVDVFNKGDDGYFCYKIPSLLALQSGKLLAFAEARKQSCSDFAWTDLVYKVSLDGGRNWSSLYTLYSNSSNSEKVVIGNAAPVQLRSGKIVVPFCRNNRDVFVMSSSDEGVTWTQPRNISSTARERSWRWVGTGPPGSLQLSSGRVITPSYHTLPFTPPEDGELSEGHVMISDDDGDTWSLGGNWGLHYSSNECQAAELVSSQGTKEGNKGDHPPFLINSRTLSLSRMQVYSYDGGETFTQPYLDHTLSEPFSGCEMSLFSDANNKSLLYFTGPTQPTPFRFNMTLWKSENEGQDWTDLFVVDKGPSGYSSLNYVPSPENGSSRLALLYEKSETFELVMVPDHLVFVYLLDE</sequence>
<dbReference type="InterPro" id="IPR026856">
    <property type="entry name" value="Sialidase_fam"/>
</dbReference>
<feature type="chain" id="PRO_5031011707" description="Sialidase domain-containing protein" evidence="1">
    <location>
        <begin position="17"/>
        <end position="375"/>
    </location>
</feature>
<dbReference type="Pfam" id="PF13088">
    <property type="entry name" value="BNR_2"/>
    <property type="match status" value="1"/>
</dbReference>
<reference evidence="3" key="1">
    <citation type="submission" date="2021-01" db="EMBL/GenBank/DDBJ databases">
        <authorList>
            <person name="Corre E."/>
            <person name="Pelletier E."/>
            <person name="Niang G."/>
            <person name="Scheremetjew M."/>
            <person name="Finn R."/>
            <person name="Kale V."/>
            <person name="Holt S."/>
            <person name="Cochrane G."/>
            <person name="Meng A."/>
            <person name="Brown T."/>
            <person name="Cohen L."/>
        </authorList>
    </citation>
    <scope>NUCLEOTIDE SEQUENCE</scope>
    <source>
        <strain evidence="3">SoJaBio B1-5/56/2</strain>
    </source>
</reference>
<accession>A0A7S4PH87</accession>
<feature type="domain" description="Sialidase" evidence="2">
    <location>
        <begin position="50"/>
        <end position="335"/>
    </location>
</feature>
<dbReference type="GO" id="GO:0009313">
    <property type="term" value="P:oligosaccharide catabolic process"/>
    <property type="evidence" value="ECO:0007669"/>
    <property type="project" value="TreeGrafter"/>
</dbReference>
<feature type="signal peptide" evidence="1">
    <location>
        <begin position="1"/>
        <end position="16"/>
    </location>
</feature>
<dbReference type="GO" id="GO:0004308">
    <property type="term" value="F:exo-alpha-sialidase activity"/>
    <property type="evidence" value="ECO:0007669"/>
    <property type="project" value="InterPro"/>
</dbReference>
<dbReference type="EMBL" id="HBKR01036406">
    <property type="protein sequence ID" value="CAE2335064.1"/>
    <property type="molecule type" value="Transcribed_RNA"/>
</dbReference>
<dbReference type="SUPFAM" id="SSF50939">
    <property type="entry name" value="Sialidases"/>
    <property type="match status" value="1"/>
</dbReference>